<sequence length="163" mass="17786">MAAVSISVYKNTKADRSATLKDTTLCTEKHQPRRFKPYLLPGDGHVVLDVSEHVKATLSTSMCRAMAAPADGPRPAKMFTTPSGKPTWKQKHAGYVESCERSLLSDLHHHGVPSGQGRAQLPGLHQQREVPLQGEERGSGQLKQRNPGSVEPERAVMVGEVSR</sequence>
<feature type="region of interest" description="Disordered" evidence="1">
    <location>
        <begin position="107"/>
        <end position="163"/>
    </location>
</feature>
<evidence type="ECO:0000313" key="2">
    <source>
        <dbReference type="EMBL" id="KAF3840206.1"/>
    </source>
</evidence>
<name>A0A7J5XSW5_DISMA</name>
<dbReference type="AlphaFoldDB" id="A0A7J5XSW5"/>
<gene>
    <name evidence="2" type="ORF">F7725_018923</name>
</gene>
<keyword evidence="3" id="KW-1185">Reference proteome</keyword>
<evidence type="ECO:0000256" key="1">
    <source>
        <dbReference type="SAM" id="MobiDB-lite"/>
    </source>
</evidence>
<protein>
    <submittedName>
        <fullName evidence="2">Uncharacterized protein</fullName>
    </submittedName>
</protein>
<reference evidence="2 3" key="1">
    <citation type="submission" date="2020-03" db="EMBL/GenBank/DDBJ databases">
        <title>Dissostichus mawsoni Genome sequencing and assembly.</title>
        <authorList>
            <person name="Park H."/>
        </authorList>
    </citation>
    <scope>NUCLEOTIDE SEQUENCE [LARGE SCALE GENOMIC DNA]</scope>
    <source>
        <strain evidence="2">DM0001</strain>
        <tissue evidence="2">Muscle</tissue>
    </source>
</reference>
<proteinExistence type="predicted"/>
<evidence type="ECO:0000313" key="3">
    <source>
        <dbReference type="Proteomes" id="UP000518266"/>
    </source>
</evidence>
<accession>A0A7J5XSW5</accession>
<feature type="region of interest" description="Disordered" evidence="1">
    <location>
        <begin position="68"/>
        <end position="90"/>
    </location>
</feature>
<dbReference type="EMBL" id="JAAKFY010000021">
    <property type="protein sequence ID" value="KAF3840206.1"/>
    <property type="molecule type" value="Genomic_DNA"/>
</dbReference>
<organism evidence="2 3">
    <name type="scientific">Dissostichus mawsoni</name>
    <name type="common">Antarctic cod</name>
    <dbReference type="NCBI Taxonomy" id="36200"/>
    <lineage>
        <taxon>Eukaryota</taxon>
        <taxon>Metazoa</taxon>
        <taxon>Chordata</taxon>
        <taxon>Craniata</taxon>
        <taxon>Vertebrata</taxon>
        <taxon>Euteleostomi</taxon>
        <taxon>Actinopterygii</taxon>
        <taxon>Neopterygii</taxon>
        <taxon>Teleostei</taxon>
        <taxon>Neoteleostei</taxon>
        <taxon>Acanthomorphata</taxon>
        <taxon>Eupercaria</taxon>
        <taxon>Perciformes</taxon>
        <taxon>Notothenioidei</taxon>
        <taxon>Nototheniidae</taxon>
        <taxon>Dissostichus</taxon>
    </lineage>
</organism>
<dbReference type="Proteomes" id="UP000518266">
    <property type="component" value="Unassembled WGS sequence"/>
</dbReference>
<comment type="caution">
    <text evidence="2">The sequence shown here is derived from an EMBL/GenBank/DDBJ whole genome shotgun (WGS) entry which is preliminary data.</text>
</comment>